<gene>
    <name evidence="1" type="ORF">SEMRO_669_G184470.1</name>
</gene>
<dbReference type="EMBL" id="CAICTM010000668">
    <property type="protein sequence ID" value="CAB9514694.1"/>
    <property type="molecule type" value="Genomic_DNA"/>
</dbReference>
<dbReference type="AlphaFoldDB" id="A0A9N8E8M1"/>
<name>A0A9N8E8M1_9STRA</name>
<reference evidence="1" key="1">
    <citation type="submission" date="2020-06" db="EMBL/GenBank/DDBJ databases">
        <authorList>
            <consortium name="Plant Systems Biology data submission"/>
        </authorList>
    </citation>
    <scope>NUCLEOTIDE SEQUENCE</scope>
    <source>
        <strain evidence="1">D6</strain>
    </source>
</reference>
<evidence type="ECO:0008006" key="3">
    <source>
        <dbReference type="Google" id="ProtNLM"/>
    </source>
</evidence>
<comment type="caution">
    <text evidence="1">The sequence shown here is derived from an EMBL/GenBank/DDBJ whole genome shotgun (WGS) entry which is preliminary data.</text>
</comment>
<dbReference type="OrthoDB" id="9985472at2759"/>
<proteinExistence type="predicted"/>
<evidence type="ECO:0000313" key="2">
    <source>
        <dbReference type="Proteomes" id="UP001153069"/>
    </source>
</evidence>
<accession>A0A9N8E8M1</accession>
<evidence type="ECO:0000313" key="1">
    <source>
        <dbReference type="EMBL" id="CAB9514694.1"/>
    </source>
</evidence>
<dbReference type="Proteomes" id="UP001153069">
    <property type="component" value="Unassembled WGS sequence"/>
</dbReference>
<protein>
    <recommendedName>
        <fullName evidence="3">CENP-V/GFA domain-containing protein</fullName>
    </recommendedName>
</protein>
<sequence>MTGAAEPGRTSTSMLFKCKCESVQFELSGEPLLDGNCHCHSCVACCRYVDEKHNKGGGTTGIVNHGAAFTFFKPDQLVKYTVADSVKREDNNNNGVLGAVKVGDSGKNMRLFTTCCGTMVGFALPKMIGLNRNCITVVNDNDNNNDPYQPADPIMNWRKNDAFDPSIVPEPSHKMVPISTMFSFMMPMMNPFGPKFDPKDENQKMFFPELDKAEIVEITW</sequence>
<keyword evidence="2" id="KW-1185">Reference proteome</keyword>
<organism evidence="1 2">
    <name type="scientific">Seminavis robusta</name>
    <dbReference type="NCBI Taxonomy" id="568900"/>
    <lineage>
        <taxon>Eukaryota</taxon>
        <taxon>Sar</taxon>
        <taxon>Stramenopiles</taxon>
        <taxon>Ochrophyta</taxon>
        <taxon>Bacillariophyta</taxon>
        <taxon>Bacillariophyceae</taxon>
        <taxon>Bacillariophycidae</taxon>
        <taxon>Naviculales</taxon>
        <taxon>Naviculaceae</taxon>
        <taxon>Seminavis</taxon>
    </lineage>
</organism>